<dbReference type="InterPro" id="IPR009057">
    <property type="entry name" value="Homeodomain-like_sf"/>
</dbReference>
<keyword evidence="3 4" id="KW-0539">Nucleus</keyword>
<accession>A0A8W8KBK0</accession>
<dbReference type="InterPro" id="IPR050863">
    <property type="entry name" value="CenT-Element_Derived"/>
</dbReference>
<evidence type="ECO:0000256" key="4">
    <source>
        <dbReference type="PROSITE-ProRule" id="PRU00320"/>
    </source>
</evidence>
<sequence length="473" mass="53610">MNKRKRHQYQEECFHRAVSDVRTKKLNTYQAAREYQVPRSTVFDHIKEEHKIERTTPGPPRMLTEDEEVSLLNYIKHMGTRGFPVSRKLLKSFVVAIVKESGRNTLFNLENGPSDKWCRQFFKRHPDISERVPEVLDKSRARMSNWTVMNQYFNLLNKTVEDLGLKDKPAQIFNCDESGFSGKEKCRKKVLVGKGTHAYQQSNLGHSHCTAHVCVAADGRVLPTYIIFEGGLPHRNFTDGVPPSWLFGSSASGYMDSELFELWFDNIFLPHCGSRRPVLLIFDNHDSHISLSLLKKAMANDVHVMGLPPHTTHILQPLDVSIFGPLKQKVASLAASVGYVNPNAIIGKAKFPMLLRDFPDTSNKKQSEDFIENEATPETILCHSCGTSLEIETKRLVATNPLVTQGLIPDSLANILMPPIDQNQNGQKKKSSKIITEARVLTGENVIRLLEEKENKARVLEEEKEKQQLTVTE</sequence>
<evidence type="ECO:0000256" key="5">
    <source>
        <dbReference type="SAM" id="Coils"/>
    </source>
</evidence>
<dbReference type="InterPro" id="IPR006600">
    <property type="entry name" value="HTH_CenpB_DNA-bd_dom"/>
</dbReference>
<evidence type="ECO:0000313" key="8">
    <source>
        <dbReference type="EnsemblMetazoa" id="G23201.1:cds"/>
    </source>
</evidence>
<dbReference type="Gene3D" id="1.10.10.60">
    <property type="entry name" value="Homeodomain-like"/>
    <property type="match status" value="1"/>
</dbReference>
<feature type="domain" description="HTH CENPB-type" evidence="7">
    <location>
        <begin position="55"/>
        <end position="131"/>
    </location>
</feature>
<dbReference type="PROSITE" id="PS50960">
    <property type="entry name" value="HTH_PSQ"/>
    <property type="match status" value="1"/>
</dbReference>
<evidence type="ECO:0000256" key="3">
    <source>
        <dbReference type="ARBA" id="ARBA00023242"/>
    </source>
</evidence>
<dbReference type="Gene3D" id="3.30.420.10">
    <property type="entry name" value="Ribonuclease H-like superfamily/Ribonuclease H"/>
    <property type="match status" value="1"/>
</dbReference>
<evidence type="ECO:0000259" key="6">
    <source>
        <dbReference type="PROSITE" id="PS50960"/>
    </source>
</evidence>
<dbReference type="InterPro" id="IPR036397">
    <property type="entry name" value="RNaseH_sf"/>
</dbReference>
<keyword evidence="9" id="KW-1185">Reference proteome</keyword>
<dbReference type="PANTHER" id="PTHR19303:SF74">
    <property type="entry name" value="POGO TRANSPOSABLE ELEMENT WITH KRAB DOMAIN"/>
    <property type="match status" value="1"/>
</dbReference>
<dbReference type="Proteomes" id="UP000005408">
    <property type="component" value="Unassembled WGS sequence"/>
</dbReference>
<name>A0A8W8KBK0_MAGGI</name>
<comment type="subcellular location">
    <subcellularLocation>
        <location evidence="1 4">Nucleus</location>
    </subcellularLocation>
</comment>
<organism evidence="8 9">
    <name type="scientific">Magallana gigas</name>
    <name type="common">Pacific oyster</name>
    <name type="synonym">Crassostrea gigas</name>
    <dbReference type="NCBI Taxonomy" id="29159"/>
    <lineage>
        <taxon>Eukaryota</taxon>
        <taxon>Metazoa</taxon>
        <taxon>Spiralia</taxon>
        <taxon>Lophotrochozoa</taxon>
        <taxon>Mollusca</taxon>
        <taxon>Bivalvia</taxon>
        <taxon>Autobranchia</taxon>
        <taxon>Pteriomorphia</taxon>
        <taxon>Ostreida</taxon>
        <taxon>Ostreoidea</taxon>
        <taxon>Ostreidae</taxon>
        <taxon>Magallana</taxon>
    </lineage>
</organism>
<dbReference type="InterPro" id="IPR004875">
    <property type="entry name" value="DDE_SF_endonuclease_dom"/>
</dbReference>
<keyword evidence="2 4" id="KW-0238">DNA-binding</keyword>
<dbReference type="PROSITE" id="PS51253">
    <property type="entry name" value="HTH_CENPB"/>
    <property type="match status" value="1"/>
</dbReference>
<feature type="DNA-binding region" description="H-T-H motif" evidence="4">
    <location>
        <begin position="28"/>
        <end position="48"/>
    </location>
</feature>
<evidence type="ECO:0000256" key="1">
    <source>
        <dbReference type="ARBA" id="ARBA00004123"/>
    </source>
</evidence>
<dbReference type="InterPro" id="IPR007889">
    <property type="entry name" value="HTH_Psq"/>
</dbReference>
<dbReference type="PANTHER" id="PTHR19303">
    <property type="entry name" value="TRANSPOSON"/>
    <property type="match status" value="1"/>
</dbReference>
<dbReference type="Pfam" id="PF03184">
    <property type="entry name" value="DDE_1"/>
    <property type="match status" value="1"/>
</dbReference>
<reference evidence="8" key="1">
    <citation type="submission" date="2022-08" db="UniProtKB">
        <authorList>
            <consortium name="EnsemblMetazoa"/>
        </authorList>
    </citation>
    <scope>IDENTIFICATION</scope>
    <source>
        <strain evidence="8">05x7-T-G4-1.051#20</strain>
    </source>
</reference>
<evidence type="ECO:0000313" key="9">
    <source>
        <dbReference type="Proteomes" id="UP000005408"/>
    </source>
</evidence>
<dbReference type="GO" id="GO:0003677">
    <property type="term" value="F:DNA binding"/>
    <property type="evidence" value="ECO:0007669"/>
    <property type="project" value="UniProtKB-UniRule"/>
</dbReference>
<dbReference type="Pfam" id="PF03221">
    <property type="entry name" value="HTH_Tnp_Tc5"/>
    <property type="match status" value="1"/>
</dbReference>
<dbReference type="GO" id="GO:0005634">
    <property type="term" value="C:nucleus"/>
    <property type="evidence" value="ECO:0007669"/>
    <property type="project" value="UniProtKB-SubCell"/>
</dbReference>
<evidence type="ECO:0008006" key="10">
    <source>
        <dbReference type="Google" id="ProtNLM"/>
    </source>
</evidence>
<dbReference type="EnsemblMetazoa" id="G23201.1">
    <property type="protein sequence ID" value="G23201.1:cds"/>
    <property type="gene ID" value="G23201"/>
</dbReference>
<dbReference type="AlphaFoldDB" id="A0A8W8KBK0"/>
<feature type="coiled-coil region" evidence="5">
    <location>
        <begin position="443"/>
        <end position="470"/>
    </location>
</feature>
<keyword evidence="5" id="KW-0175">Coiled coil</keyword>
<evidence type="ECO:0000256" key="2">
    <source>
        <dbReference type="ARBA" id="ARBA00023125"/>
    </source>
</evidence>
<evidence type="ECO:0000259" key="7">
    <source>
        <dbReference type="PROSITE" id="PS51253"/>
    </source>
</evidence>
<feature type="domain" description="HTH psq-type" evidence="6">
    <location>
        <begin position="1"/>
        <end position="52"/>
    </location>
</feature>
<proteinExistence type="predicted"/>
<dbReference type="Pfam" id="PF05225">
    <property type="entry name" value="HTH_psq"/>
    <property type="match status" value="1"/>
</dbReference>
<protein>
    <recommendedName>
        <fullName evidence="10">HTH CENPB-type domain-containing protein</fullName>
    </recommendedName>
</protein>
<dbReference type="SUPFAM" id="SSF46689">
    <property type="entry name" value="Homeodomain-like"/>
    <property type="match status" value="1"/>
</dbReference>